<organism evidence="2 3">
    <name type="scientific">Loktanella fryxellensis</name>
    <dbReference type="NCBI Taxonomy" id="245187"/>
    <lineage>
        <taxon>Bacteria</taxon>
        <taxon>Pseudomonadati</taxon>
        <taxon>Pseudomonadota</taxon>
        <taxon>Alphaproteobacteria</taxon>
        <taxon>Rhodobacterales</taxon>
        <taxon>Roseobacteraceae</taxon>
        <taxon>Loktanella</taxon>
    </lineage>
</organism>
<dbReference type="Proteomes" id="UP000199585">
    <property type="component" value="Unassembled WGS sequence"/>
</dbReference>
<evidence type="ECO:0000256" key="1">
    <source>
        <dbReference type="SAM" id="MobiDB-lite"/>
    </source>
</evidence>
<sequence>MTQADDPGPSGRVDADSGPFGRTAGDTDPTGEVAGEPDPSDRAASVARVRELLGFYAGLKAAFLLQMAHIGMSDTSPPKAMTTKLAELQATHVHLLKAEDSFIEKFGTGADVSAVDHDALRRDIGRTLDRIRDTALAGGVSGGAEPAGAAGAAASVRILGDGSPAAAGG</sequence>
<feature type="region of interest" description="Disordered" evidence="1">
    <location>
        <begin position="1"/>
        <end position="42"/>
    </location>
</feature>
<dbReference type="AlphaFoldDB" id="A0A1H7YDY4"/>
<keyword evidence="3" id="KW-1185">Reference proteome</keyword>
<reference evidence="2 3" key="1">
    <citation type="submission" date="2016-10" db="EMBL/GenBank/DDBJ databases">
        <authorList>
            <person name="de Groot N.N."/>
        </authorList>
    </citation>
    <scope>NUCLEOTIDE SEQUENCE [LARGE SCALE GENOMIC DNA]</scope>
    <source>
        <strain evidence="2 3">DSM 16213</strain>
    </source>
</reference>
<proteinExistence type="predicted"/>
<gene>
    <name evidence="2" type="ORF">SAMN04488003_101127</name>
</gene>
<evidence type="ECO:0000313" key="3">
    <source>
        <dbReference type="Proteomes" id="UP000199585"/>
    </source>
</evidence>
<accession>A0A1H7YDY4</accession>
<dbReference type="STRING" id="245187.SAMN04488003_101127"/>
<dbReference type="EMBL" id="FOCI01000001">
    <property type="protein sequence ID" value="SEM44163.1"/>
    <property type="molecule type" value="Genomic_DNA"/>
</dbReference>
<name>A0A1H7YDY4_9RHOB</name>
<evidence type="ECO:0000313" key="2">
    <source>
        <dbReference type="EMBL" id="SEM44163.1"/>
    </source>
</evidence>
<dbReference type="RefSeq" id="WP_245731190.1">
    <property type="nucleotide sequence ID" value="NZ_FOCI01000001.1"/>
</dbReference>
<protein>
    <submittedName>
        <fullName evidence="2">Uncharacterized protein</fullName>
    </submittedName>
</protein>